<dbReference type="EMBL" id="QYBB01000012">
    <property type="protein sequence ID" value="RYC31707.1"/>
    <property type="molecule type" value="Genomic_DNA"/>
</dbReference>
<sequence>MLNIIASWRREREAVRELSRLSDRELADLGIARSDIRSVAESASRDVAPRPVPTVAMPAWTANARQSVAA</sequence>
<reference evidence="2 3" key="2">
    <citation type="submission" date="2019-02" db="EMBL/GenBank/DDBJ databases">
        <title>'Lichenibacterium ramalinii' gen. nov. sp. nov., 'Lichenibacterium minor' gen. nov. sp. nov.</title>
        <authorList>
            <person name="Pankratov T."/>
        </authorList>
    </citation>
    <scope>NUCLEOTIDE SEQUENCE [LARGE SCALE GENOMIC DNA]</scope>
    <source>
        <strain evidence="2 3">RmlP026</strain>
    </source>
</reference>
<reference evidence="2 3" key="1">
    <citation type="submission" date="2018-12" db="EMBL/GenBank/DDBJ databases">
        <authorList>
            <person name="Grouzdev D.S."/>
            <person name="Krutkina M.S."/>
        </authorList>
    </citation>
    <scope>NUCLEOTIDE SEQUENCE [LARGE SCALE GENOMIC DNA]</scope>
    <source>
        <strain evidence="2 3">RmlP026</strain>
    </source>
</reference>
<evidence type="ECO:0000313" key="3">
    <source>
        <dbReference type="Proteomes" id="UP000290759"/>
    </source>
</evidence>
<dbReference type="AlphaFoldDB" id="A0A4Q2U9D4"/>
<gene>
    <name evidence="2" type="ORF">D3273_12580</name>
</gene>
<organism evidence="2 3">
    <name type="scientific">Lichenibacterium minor</name>
    <dbReference type="NCBI Taxonomy" id="2316528"/>
    <lineage>
        <taxon>Bacteria</taxon>
        <taxon>Pseudomonadati</taxon>
        <taxon>Pseudomonadota</taxon>
        <taxon>Alphaproteobacteria</taxon>
        <taxon>Hyphomicrobiales</taxon>
        <taxon>Lichenihabitantaceae</taxon>
        <taxon>Lichenibacterium</taxon>
    </lineage>
</organism>
<dbReference type="OrthoDB" id="8244198at2"/>
<evidence type="ECO:0000259" key="1">
    <source>
        <dbReference type="Pfam" id="PF06568"/>
    </source>
</evidence>
<dbReference type="InterPro" id="IPR009506">
    <property type="entry name" value="YjiS-like"/>
</dbReference>
<comment type="caution">
    <text evidence="2">The sequence shown here is derived from an EMBL/GenBank/DDBJ whole genome shotgun (WGS) entry which is preliminary data.</text>
</comment>
<dbReference type="Proteomes" id="UP000290759">
    <property type="component" value="Unassembled WGS sequence"/>
</dbReference>
<protein>
    <submittedName>
        <fullName evidence="2">DUF1127 domain-containing protein</fullName>
    </submittedName>
</protein>
<dbReference type="Pfam" id="PF06568">
    <property type="entry name" value="YjiS-like"/>
    <property type="match status" value="1"/>
</dbReference>
<evidence type="ECO:0000313" key="2">
    <source>
        <dbReference type="EMBL" id="RYC31707.1"/>
    </source>
</evidence>
<proteinExistence type="predicted"/>
<keyword evidence="3" id="KW-1185">Reference proteome</keyword>
<name>A0A4Q2U9D4_9HYPH</name>
<feature type="domain" description="YjiS-like" evidence="1">
    <location>
        <begin position="4"/>
        <end position="37"/>
    </location>
</feature>
<accession>A0A4Q2U9D4</accession>